<dbReference type="Pfam" id="PF05872">
    <property type="entry name" value="HerA_C"/>
    <property type="match status" value="1"/>
</dbReference>
<dbReference type="InterPro" id="IPR033186">
    <property type="entry name" value="HerA_C"/>
</dbReference>
<dbReference type="EMBL" id="UOFA01000143">
    <property type="protein sequence ID" value="VAW44882.1"/>
    <property type="molecule type" value="Genomic_DNA"/>
</dbReference>
<protein>
    <submittedName>
        <fullName evidence="3">Uncharacterized protein YjgR</fullName>
    </submittedName>
</protein>
<organism evidence="3">
    <name type="scientific">hydrothermal vent metagenome</name>
    <dbReference type="NCBI Taxonomy" id="652676"/>
    <lineage>
        <taxon>unclassified sequences</taxon>
        <taxon>metagenomes</taxon>
        <taxon>ecological metagenomes</taxon>
    </lineage>
</organism>
<feature type="domain" description="Helicase HerA-like C-terminal" evidence="2">
    <location>
        <begin position="6"/>
        <end position="161"/>
    </location>
</feature>
<name>A0A3B0W0V4_9ZZZZ</name>
<evidence type="ECO:0000313" key="3">
    <source>
        <dbReference type="EMBL" id="VAW44882.1"/>
    </source>
</evidence>
<sequence length="164" mass="18108">KPVCGAVADSIRLNPDFNTADVITQLGVGEALVSTLEEKGAPSIVERVKIAPPRCRMGPATDAERKQVMQRSPVGGKYDEDLDRESAYEKLNKRKSELAEQKAKEQARLETEAKKVAAEKAAKPKRRPGRPADSFTTKMGKSLQQKFTTKAVNAIWKALFGRKR</sequence>
<reference evidence="3" key="1">
    <citation type="submission" date="2018-06" db="EMBL/GenBank/DDBJ databases">
        <authorList>
            <person name="Zhirakovskaya E."/>
        </authorList>
    </citation>
    <scope>NUCLEOTIDE SEQUENCE</scope>
</reference>
<evidence type="ECO:0000256" key="1">
    <source>
        <dbReference type="SAM" id="MobiDB-lite"/>
    </source>
</evidence>
<dbReference type="AlphaFoldDB" id="A0A3B0W0V4"/>
<proteinExistence type="predicted"/>
<feature type="region of interest" description="Disordered" evidence="1">
    <location>
        <begin position="55"/>
        <end position="142"/>
    </location>
</feature>
<feature type="compositionally biased region" description="Basic and acidic residues" evidence="1">
    <location>
        <begin position="84"/>
        <end position="122"/>
    </location>
</feature>
<evidence type="ECO:0000259" key="2">
    <source>
        <dbReference type="Pfam" id="PF05872"/>
    </source>
</evidence>
<feature type="non-terminal residue" evidence="3">
    <location>
        <position position="1"/>
    </location>
</feature>
<accession>A0A3B0W0V4</accession>
<gene>
    <name evidence="3" type="ORF">MNBD_GAMMA02-261</name>
</gene>